<organism evidence="2 3">
    <name type="scientific">Megasphaera hexanoica</name>
    <dbReference type="NCBI Taxonomy" id="1675036"/>
    <lineage>
        <taxon>Bacteria</taxon>
        <taxon>Bacillati</taxon>
        <taxon>Bacillota</taxon>
        <taxon>Negativicutes</taxon>
        <taxon>Veillonellales</taxon>
        <taxon>Veillonellaceae</taxon>
        <taxon>Megasphaera</taxon>
    </lineage>
</organism>
<accession>A0A848C1V2</accession>
<dbReference type="AlphaFoldDB" id="A0A848C1V2"/>
<keyword evidence="1" id="KW-0732">Signal</keyword>
<dbReference type="Proteomes" id="UP000591071">
    <property type="component" value="Unassembled WGS sequence"/>
</dbReference>
<protein>
    <submittedName>
        <fullName evidence="2">Uncharacterized protein</fullName>
    </submittedName>
</protein>
<feature type="signal peptide" evidence="1">
    <location>
        <begin position="1"/>
        <end position="26"/>
    </location>
</feature>
<gene>
    <name evidence="2" type="ORF">HF872_11320</name>
</gene>
<dbReference type="EMBL" id="JABAFG010000024">
    <property type="protein sequence ID" value="NME29197.1"/>
    <property type="molecule type" value="Genomic_DNA"/>
</dbReference>
<evidence type="ECO:0000313" key="3">
    <source>
        <dbReference type="Proteomes" id="UP000591071"/>
    </source>
</evidence>
<evidence type="ECO:0000313" key="2">
    <source>
        <dbReference type="EMBL" id="NME29197.1"/>
    </source>
</evidence>
<sequence>MKHGKRWSICLLVGLMLLCFSTVSVAAYDQTSAVLSKMQGNWYDGNGNVVLDIEGQSINGCNVIGVTKVAGGSSDFSCSVQIAEADGYRNLYIIAENLGDGKYHSYLILNGKLLDDTQGVLLTKSPTPQYYESVGGIGIDTPKNEVIAKYGQPDVVQKSNAKSWRGLDTWVYQKLGLELTMRFQRVWKIKIDRNGNRHFDRTNFNCEISLSEFKAAYGFKQMPRAGQGVDLCYTRPGEYMWFNDYPNSITLTTYPLF</sequence>
<feature type="chain" id="PRO_5032885434" evidence="1">
    <location>
        <begin position="27"/>
        <end position="257"/>
    </location>
</feature>
<evidence type="ECO:0000256" key="1">
    <source>
        <dbReference type="SAM" id="SignalP"/>
    </source>
</evidence>
<comment type="caution">
    <text evidence="2">The sequence shown here is derived from an EMBL/GenBank/DDBJ whole genome shotgun (WGS) entry which is preliminary data.</text>
</comment>
<dbReference type="RefSeq" id="WP_170088034.1">
    <property type="nucleotide sequence ID" value="NZ_JABAFG010000024.1"/>
</dbReference>
<name>A0A848C1V2_9FIRM</name>
<reference evidence="2 3" key="1">
    <citation type="submission" date="2020-04" db="EMBL/GenBank/DDBJ databases">
        <authorList>
            <person name="Hitch T.C.A."/>
            <person name="Wylensek D."/>
            <person name="Clavel T."/>
        </authorList>
    </citation>
    <scope>NUCLEOTIDE SEQUENCE [LARGE SCALE GENOMIC DNA]</scope>
    <source>
        <strain evidence="2 3">Oil-RF-744-FAT-WT-6-1</strain>
    </source>
</reference>
<proteinExistence type="predicted"/>